<protein>
    <submittedName>
        <fullName evidence="2">Helix-turn-helix transcriptional regulator</fullName>
    </submittedName>
</protein>
<organism evidence="2 3">
    <name type="scientific">Alkaliphilus pronyensis</name>
    <dbReference type="NCBI Taxonomy" id="1482732"/>
    <lineage>
        <taxon>Bacteria</taxon>
        <taxon>Bacillati</taxon>
        <taxon>Bacillota</taxon>
        <taxon>Clostridia</taxon>
        <taxon>Peptostreptococcales</taxon>
        <taxon>Natronincolaceae</taxon>
        <taxon>Alkaliphilus</taxon>
    </lineage>
</organism>
<gene>
    <name evidence="2" type="ORF">F8154_08955</name>
</gene>
<dbReference type="Pfam" id="PF13443">
    <property type="entry name" value="HTH_26"/>
    <property type="match status" value="1"/>
</dbReference>
<evidence type="ECO:0000313" key="2">
    <source>
        <dbReference type="EMBL" id="KAB3534422.1"/>
    </source>
</evidence>
<evidence type="ECO:0000259" key="1">
    <source>
        <dbReference type="SMART" id="SM00530"/>
    </source>
</evidence>
<dbReference type="OrthoDB" id="9804186at2"/>
<dbReference type="Proteomes" id="UP000432715">
    <property type="component" value="Unassembled WGS sequence"/>
</dbReference>
<dbReference type="CDD" id="cd00093">
    <property type="entry name" value="HTH_XRE"/>
    <property type="match status" value="1"/>
</dbReference>
<dbReference type="AlphaFoldDB" id="A0A6I0FAP6"/>
<dbReference type="SUPFAM" id="SSF47413">
    <property type="entry name" value="lambda repressor-like DNA-binding domains"/>
    <property type="match status" value="1"/>
</dbReference>
<dbReference type="Gene3D" id="1.10.260.40">
    <property type="entry name" value="lambda repressor-like DNA-binding domains"/>
    <property type="match status" value="1"/>
</dbReference>
<keyword evidence="3" id="KW-1185">Reference proteome</keyword>
<dbReference type="EMBL" id="WBZC01000028">
    <property type="protein sequence ID" value="KAB3534422.1"/>
    <property type="molecule type" value="Genomic_DNA"/>
</dbReference>
<dbReference type="PANTHER" id="PTHR37301:SF1">
    <property type="entry name" value="DNA-BINDING PROTEIN"/>
    <property type="match status" value="1"/>
</dbReference>
<dbReference type="RefSeq" id="WP_151861274.1">
    <property type="nucleotide sequence ID" value="NZ_WBZC01000028.1"/>
</dbReference>
<dbReference type="GO" id="GO:0003677">
    <property type="term" value="F:DNA binding"/>
    <property type="evidence" value="ECO:0007669"/>
    <property type="project" value="InterPro"/>
</dbReference>
<dbReference type="PANTHER" id="PTHR37301">
    <property type="entry name" value="DNA-BINDING PROTEIN-RELATED"/>
    <property type="match status" value="1"/>
</dbReference>
<feature type="domain" description="HTH cro/C1-type" evidence="1">
    <location>
        <begin position="7"/>
        <end position="61"/>
    </location>
</feature>
<sequence length="70" mass="7759">MAIKFYKLMDQLNRKEISKGDLQSMTGISSATVAKLSAHKTVSLDVIDKICQALNCQPGDIMEYVPDPEE</sequence>
<comment type="caution">
    <text evidence="2">The sequence shown here is derived from an EMBL/GenBank/DDBJ whole genome shotgun (WGS) entry which is preliminary data.</text>
</comment>
<reference evidence="2 3" key="1">
    <citation type="submission" date="2019-10" db="EMBL/GenBank/DDBJ databases">
        <title>Alkaliphilus serpentinus sp. nov. and Alkaliphilus pronyensis sp. nov., two novel anaerobic alkaliphilic species isolated from the serpentinized-hosted hydrothermal field of the Prony Bay (New Caledonia).</title>
        <authorList>
            <person name="Postec A."/>
        </authorList>
    </citation>
    <scope>NUCLEOTIDE SEQUENCE [LARGE SCALE GENOMIC DNA]</scope>
    <source>
        <strain evidence="2 3">LacV</strain>
    </source>
</reference>
<dbReference type="InterPro" id="IPR010982">
    <property type="entry name" value="Lambda_DNA-bd_dom_sf"/>
</dbReference>
<evidence type="ECO:0000313" key="3">
    <source>
        <dbReference type="Proteomes" id="UP000432715"/>
    </source>
</evidence>
<dbReference type="InterPro" id="IPR001387">
    <property type="entry name" value="Cro/C1-type_HTH"/>
</dbReference>
<dbReference type="SMART" id="SM00530">
    <property type="entry name" value="HTH_XRE"/>
    <property type="match status" value="1"/>
</dbReference>
<name>A0A6I0FAP6_9FIRM</name>
<proteinExistence type="predicted"/>
<accession>A0A6I0FAP6</accession>